<gene>
    <name evidence="1" type="ORF">BK699_27775</name>
</gene>
<evidence type="ECO:0000313" key="2">
    <source>
        <dbReference type="Proteomes" id="UP000195152"/>
    </source>
</evidence>
<protein>
    <submittedName>
        <fullName evidence="1">Uncharacterized protein</fullName>
    </submittedName>
</protein>
<reference evidence="1 2" key="1">
    <citation type="submission" date="2016-10" db="EMBL/GenBank/DDBJ databases">
        <title>Comparative genomics of Bacillus thuringiensis reveals a path to pathogens against multiple invertebrate hosts.</title>
        <authorList>
            <person name="Zheng J."/>
            <person name="Gao Q."/>
            <person name="Liu H."/>
            <person name="Peng D."/>
            <person name="Ruan L."/>
            <person name="Sun M."/>
        </authorList>
    </citation>
    <scope>NUCLEOTIDE SEQUENCE [LARGE SCALE GENOMIC DNA]</scope>
    <source>
        <strain evidence="1">BGSC 4AC1</strain>
    </source>
</reference>
<sequence>MSRLKSLRRQARQLQARQIHGTVVFIVNDSEQIKDIKTKAKEVVYIVNNVDQNCIDCTNHFSVCDCETGNNGVITATMYEYWKENDPRHYERLMRLRDHDEQQEKTHGLDKWIENNVLYVRKKKINGDTESIDQIPLSKLSNDMKE</sequence>
<comment type="caution">
    <text evidence="1">The sequence shown here is derived from an EMBL/GenBank/DDBJ whole genome shotgun (WGS) entry which is preliminary data.</text>
</comment>
<dbReference type="Proteomes" id="UP000195152">
    <property type="component" value="Unassembled WGS sequence"/>
</dbReference>
<feature type="non-terminal residue" evidence="1">
    <location>
        <position position="146"/>
    </location>
</feature>
<dbReference type="AlphaFoldDB" id="A0A242W0W6"/>
<dbReference type="RefSeq" id="WP_088043768.1">
    <property type="nucleotide sequence ID" value="NZ_NFCF01000102.1"/>
</dbReference>
<dbReference type="EMBL" id="NFCF01000102">
    <property type="protein sequence ID" value="OTW45077.1"/>
    <property type="molecule type" value="Genomic_DNA"/>
</dbReference>
<accession>A0A242W0W6</accession>
<name>A0A242W0W6_BACTU</name>
<proteinExistence type="predicted"/>
<evidence type="ECO:0000313" key="1">
    <source>
        <dbReference type="EMBL" id="OTW45077.1"/>
    </source>
</evidence>
<organism evidence="1 2">
    <name type="scientific">Bacillus thuringiensis serovar mexicanensis</name>
    <dbReference type="NCBI Taxonomy" id="180868"/>
    <lineage>
        <taxon>Bacteria</taxon>
        <taxon>Bacillati</taxon>
        <taxon>Bacillota</taxon>
        <taxon>Bacilli</taxon>
        <taxon>Bacillales</taxon>
        <taxon>Bacillaceae</taxon>
        <taxon>Bacillus</taxon>
        <taxon>Bacillus cereus group</taxon>
    </lineage>
</organism>